<dbReference type="PANTHER" id="PTHR21060:SF21">
    <property type="entry name" value="ACETATE KINASE"/>
    <property type="match status" value="1"/>
</dbReference>
<dbReference type="InterPro" id="IPR004372">
    <property type="entry name" value="Ac/propionate_kinase"/>
</dbReference>
<dbReference type="Pfam" id="PF00871">
    <property type="entry name" value="Acetate_kinase"/>
    <property type="match status" value="1"/>
</dbReference>
<keyword evidence="6 9" id="KW-0418">Kinase</keyword>
<dbReference type="RefSeq" id="WP_170054607.1">
    <property type="nucleotide sequence ID" value="NZ_JABBKX010000004.1"/>
</dbReference>
<feature type="binding site" evidence="9">
    <location>
        <begin position="209"/>
        <end position="213"/>
    </location>
    <ligand>
        <name>ATP</name>
        <dbReference type="ChEBI" id="CHEBI:30616"/>
    </ligand>
</feature>
<evidence type="ECO:0000256" key="1">
    <source>
        <dbReference type="ARBA" id="ARBA00008748"/>
    </source>
</evidence>
<evidence type="ECO:0000256" key="4">
    <source>
        <dbReference type="ARBA" id="ARBA00022723"/>
    </source>
</evidence>
<gene>
    <name evidence="9" type="primary">ackA</name>
    <name evidence="11" type="ORF">GWK16_14080</name>
</gene>
<feature type="active site" description="Proton donor/acceptor" evidence="9">
    <location>
        <position position="151"/>
    </location>
</feature>
<keyword evidence="12" id="KW-1185">Reference proteome</keyword>
<dbReference type="PRINTS" id="PR00471">
    <property type="entry name" value="ACETATEKNASE"/>
</dbReference>
<evidence type="ECO:0000313" key="11">
    <source>
        <dbReference type="EMBL" id="NMJ42376.1"/>
    </source>
</evidence>
<dbReference type="Proteomes" id="UP000548582">
    <property type="component" value="Unassembled WGS sequence"/>
</dbReference>
<evidence type="ECO:0000256" key="2">
    <source>
        <dbReference type="ARBA" id="ARBA00022490"/>
    </source>
</evidence>
<evidence type="ECO:0000256" key="5">
    <source>
        <dbReference type="ARBA" id="ARBA00022741"/>
    </source>
</evidence>
<evidence type="ECO:0000256" key="6">
    <source>
        <dbReference type="ARBA" id="ARBA00022777"/>
    </source>
</evidence>
<dbReference type="HAMAP" id="MF_00020">
    <property type="entry name" value="Acetate_kinase"/>
    <property type="match status" value="1"/>
</dbReference>
<sequence>MTSDAILVLNAGSSSIKFELFDIVGGDAETRFEGQMEGIGASPHLIARDATRHVLADHRWAGPDVANHGAALEVIAKELSPAMAGRRIIAVGHRVVHGGPDLVAPVLIDDAVMAQLEALAPLAPLHQPHNLAGIAASRARLPGVPQVACFDTSFHRSHAWEADTFALPPEFYARGIRRYGFHGLSYEYIAANLAEAEPALAAGRVVVAHLGNGSSLCAMRGGRSVDSTMGFTALDGVPMGTRCGQIDPGVLLHLLMTEGMEPAALQKLLYGNAGLKGMSGISQDVRDLEASAEPRAAQALAYYAWRVRREIGALAAALGGLDGLVFTAGIGENARDLRARICEGLGFLGIDIDPARNQANEREISRPGAATRVLVRATDEEGMIARHVLNLLRRSKWA</sequence>
<evidence type="ECO:0000256" key="9">
    <source>
        <dbReference type="HAMAP-Rule" id="MF_00020"/>
    </source>
</evidence>
<dbReference type="InterPro" id="IPR043129">
    <property type="entry name" value="ATPase_NBD"/>
</dbReference>
<comment type="subcellular location">
    <subcellularLocation>
        <location evidence="9">Cytoplasm</location>
    </subcellularLocation>
</comment>
<keyword evidence="5 9" id="KW-0547">Nucleotide-binding</keyword>
<keyword evidence="2 9" id="KW-0963">Cytoplasm</keyword>
<dbReference type="Gene3D" id="3.30.420.40">
    <property type="match status" value="2"/>
</dbReference>
<dbReference type="GO" id="GO:0005524">
    <property type="term" value="F:ATP binding"/>
    <property type="evidence" value="ECO:0007669"/>
    <property type="project" value="UniProtKB-KW"/>
</dbReference>
<dbReference type="GO" id="GO:0006083">
    <property type="term" value="P:acetate metabolic process"/>
    <property type="evidence" value="ECO:0007669"/>
    <property type="project" value="TreeGrafter"/>
</dbReference>
<evidence type="ECO:0000256" key="8">
    <source>
        <dbReference type="ARBA" id="ARBA00022842"/>
    </source>
</evidence>
<feature type="site" description="Transition state stabilizer" evidence="9">
    <location>
        <position position="242"/>
    </location>
</feature>
<dbReference type="EC" id="2.7.2.1" evidence="9"/>
<dbReference type="GO" id="GO:0000287">
    <property type="term" value="F:magnesium ion binding"/>
    <property type="evidence" value="ECO:0007669"/>
    <property type="project" value="UniProtKB-UniRule"/>
</dbReference>
<comment type="function">
    <text evidence="9">Catalyzes the formation of acetyl phosphate from acetate and ATP. Can also catalyze the reverse reaction.</text>
</comment>
<keyword evidence="7 9" id="KW-0067">ATP-binding</keyword>
<dbReference type="EMBL" id="JABBKX010000004">
    <property type="protein sequence ID" value="NMJ42376.1"/>
    <property type="molecule type" value="Genomic_DNA"/>
</dbReference>
<dbReference type="GO" id="GO:0008776">
    <property type="term" value="F:acetate kinase activity"/>
    <property type="evidence" value="ECO:0007669"/>
    <property type="project" value="UniProtKB-UniRule"/>
</dbReference>
<dbReference type="PROSITE" id="PS01075">
    <property type="entry name" value="ACETATE_KINASE_1"/>
    <property type="match status" value="1"/>
</dbReference>
<comment type="subunit">
    <text evidence="9">Homodimer.</text>
</comment>
<feature type="binding site" evidence="9">
    <location>
        <position position="380"/>
    </location>
    <ligand>
        <name>Mg(2+)</name>
        <dbReference type="ChEBI" id="CHEBI:18420"/>
    </ligand>
</feature>
<evidence type="ECO:0000256" key="10">
    <source>
        <dbReference type="RuleBase" id="RU003835"/>
    </source>
</evidence>
<name>A0A848EEF8_9PROT</name>
<evidence type="ECO:0000313" key="12">
    <source>
        <dbReference type="Proteomes" id="UP000548582"/>
    </source>
</evidence>
<dbReference type="PROSITE" id="PS01076">
    <property type="entry name" value="ACETATE_KINASE_2"/>
    <property type="match status" value="1"/>
</dbReference>
<feature type="binding site" evidence="9">
    <location>
        <begin position="284"/>
        <end position="286"/>
    </location>
    <ligand>
        <name>ATP</name>
        <dbReference type="ChEBI" id="CHEBI:30616"/>
    </ligand>
</feature>
<organism evidence="11 12">
    <name type="scientific">Neoroseomonas marina</name>
    <dbReference type="NCBI Taxonomy" id="1232220"/>
    <lineage>
        <taxon>Bacteria</taxon>
        <taxon>Pseudomonadati</taxon>
        <taxon>Pseudomonadota</taxon>
        <taxon>Alphaproteobacteria</taxon>
        <taxon>Acetobacterales</taxon>
        <taxon>Acetobacteraceae</taxon>
        <taxon>Neoroseomonas</taxon>
    </lineage>
</organism>
<dbReference type="AlphaFoldDB" id="A0A848EEF8"/>
<dbReference type="InterPro" id="IPR023865">
    <property type="entry name" value="Aliphatic_acid_kinase_CS"/>
</dbReference>
<comment type="pathway">
    <text evidence="9">Metabolic intermediate biosynthesis; acetyl-CoA biosynthesis; acetyl-CoA from acetate: step 1/2.</text>
</comment>
<feature type="binding site" evidence="9">
    <location>
        <position position="94"/>
    </location>
    <ligand>
        <name>substrate</name>
    </ligand>
</feature>
<proteinExistence type="inferred from homology"/>
<protein>
    <recommendedName>
        <fullName evidence="9">Acetate kinase</fullName>
        <ecNumber evidence="9">2.7.2.1</ecNumber>
    </recommendedName>
    <alternativeName>
        <fullName evidence="9">Acetokinase</fullName>
    </alternativeName>
</protein>
<feature type="site" description="Transition state stabilizer" evidence="9">
    <location>
        <position position="182"/>
    </location>
</feature>
<feature type="binding site" evidence="9">
    <location>
        <position position="10"/>
    </location>
    <ligand>
        <name>Mg(2+)</name>
        <dbReference type="ChEBI" id="CHEBI:18420"/>
    </ligand>
</feature>
<reference evidence="11 12" key="1">
    <citation type="submission" date="2020-03" db="EMBL/GenBank/DDBJ databases">
        <authorList>
            <person name="Sun Q."/>
        </authorList>
    </citation>
    <scope>NUCLEOTIDE SEQUENCE [LARGE SCALE GENOMIC DNA]</scope>
    <source>
        <strain evidence="11 12">JC162</strain>
    </source>
</reference>
<feature type="binding site" evidence="9">
    <location>
        <position position="17"/>
    </location>
    <ligand>
        <name>ATP</name>
        <dbReference type="ChEBI" id="CHEBI:30616"/>
    </ligand>
</feature>
<comment type="similarity">
    <text evidence="1 9 10">Belongs to the acetokinase family.</text>
</comment>
<feature type="binding site" evidence="9">
    <location>
        <begin position="329"/>
        <end position="333"/>
    </location>
    <ligand>
        <name>ATP</name>
        <dbReference type="ChEBI" id="CHEBI:30616"/>
    </ligand>
</feature>
<comment type="caution">
    <text evidence="11">The sequence shown here is derived from an EMBL/GenBank/DDBJ whole genome shotgun (WGS) entry which is preliminary data.</text>
</comment>
<keyword evidence="8 9" id="KW-0460">Magnesium</keyword>
<dbReference type="GO" id="GO:0006085">
    <property type="term" value="P:acetyl-CoA biosynthetic process"/>
    <property type="evidence" value="ECO:0007669"/>
    <property type="project" value="UniProtKB-UniRule"/>
</dbReference>
<keyword evidence="3 9" id="KW-0808">Transferase</keyword>
<dbReference type="UniPathway" id="UPA00340">
    <property type="reaction ID" value="UER00458"/>
</dbReference>
<evidence type="ECO:0000256" key="7">
    <source>
        <dbReference type="ARBA" id="ARBA00022840"/>
    </source>
</evidence>
<accession>A0A848EEF8</accession>
<dbReference type="NCBIfam" id="TIGR00016">
    <property type="entry name" value="ackA"/>
    <property type="match status" value="1"/>
</dbReference>
<evidence type="ECO:0000256" key="3">
    <source>
        <dbReference type="ARBA" id="ARBA00022679"/>
    </source>
</evidence>
<dbReference type="GO" id="GO:0005829">
    <property type="term" value="C:cytosol"/>
    <property type="evidence" value="ECO:0007669"/>
    <property type="project" value="TreeGrafter"/>
</dbReference>
<comment type="cofactor">
    <cofactor evidence="9">
        <name>Mg(2+)</name>
        <dbReference type="ChEBI" id="CHEBI:18420"/>
    </cofactor>
    <cofactor evidence="9">
        <name>Mn(2+)</name>
        <dbReference type="ChEBI" id="CHEBI:29035"/>
    </cofactor>
    <text evidence="9">Mg(2+). Can also accept Mn(2+).</text>
</comment>
<dbReference type="SUPFAM" id="SSF53067">
    <property type="entry name" value="Actin-like ATPase domain"/>
    <property type="match status" value="2"/>
</dbReference>
<dbReference type="InterPro" id="IPR000890">
    <property type="entry name" value="Aliphatic_acid_kin_short-chain"/>
</dbReference>
<dbReference type="PANTHER" id="PTHR21060">
    <property type="entry name" value="ACETATE KINASE"/>
    <property type="match status" value="1"/>
</dbReference>
<keyword evidence="4 9" id="KW-0479">Metal-binding</keyword>
<comment type="catalytic activity">
    <reaction evidence="9">
        <text>acetate + ATP = acetyl phosphate + ADP</text>
        <dbReference type="Rhea" id="RHEA:11352"/>
        <dbReference type="ChEBI" id="CHEBI:22191"/>
        <dbReference type="ChEBI" id="CHEBI:30089"/>
        <dbReference type="ChEBI" id="CHEBI:30616"/>
        <dbReference type="ChEBI" id="CHEBI:456216"/>
        <dbReference type="EC" id="2.7.2.1"/>
    </reaction>
</comment>
<dbReference type="PIRSF" id="PIRSF000722">
    <property type="entry name" value="Acetate_prop_kin"/>
    <property type="match status" value="1"/>
</dbReference>